<feature type="coiled-coil region" evidence="5">
    <location>
        <begin position="90"/>
        <end position="162"/>
    </location>
</feature>
<dbReference type="AlphaFoldDB" id="A0A094X568"/>
<evidence type="ECO:0000259" key="8">
    <source>
        <dbReference type="Pfam" id="PF25917"/>
    </source>
</evidence>
<feature type="domain" description="Multidrug resistance protein MdtA-like barrel-sandwich hybrid" evidence="8">
    <location>
        <begin position="46"/>
        <end position="211"/>
    </location>
</feature>
<dbReference type="InterPro" id="IPR058625">
    <property type="entry name" value="MdtA-like_BSH"/>
</dbReference>
<dbReference type="GO" id="GO:0055085">
    <property type="term" value="P:transmembrane transport"/>
    <property type="evidence" value="ECO:0007669"/>
    <property type="project" value="InterPro"/>
</dbReference>
<dbReference type="PANTHER" id="PTHR30386:SF26">
    <property type="entry name" value="TRANSPORT PROTEIN COMB"/>
    <property type="match status" value="1"/>
</dbReference>
<evidence type="ECO:0000259" key="9">
    <source>
        <dbReference type="Pfam" id="PF25954"/>
    </source>
</evidence>
<comment type="caution">
    <text evidence="10">The sequence shown here is derived from an EMBL/GenBank/DDBJ whole genome shotgun (WGS) entry which is preliminary data.</text>
</comment>
<dbReference type="Pfam" id="PF25954">
    <property type="entry name" value="Beta-barrel_RND_2"/>
    <property type="match status" value="1"/>
</dbReference>
<evidence type="ECO:0000256" key="5">
    <source>
        <dbReference type="SAM" id="Coils"/>
    </source>
</evidence>
<dbReference type="Pfam" id="PF25917">
    <property type="entry name" value="BSH_RND"/>
    <property type="match status" value="1"/>
</dbReference>
<keyword evidence="3 7" id="KW-1133">Transmembrane helix</keyword>
<sequence length="330" mass="36595">MKKPLTFVAILLGIGALVIGGFLWWNHSRHLVSTEDATVSGRPYPVTVRIPGTVIEVFVHDNQPVRKGQILFRLDTGDYQTKLMSDEGSLEIARKKVDVDQARIQEVQAEEERIQSDLKRISRLRRGGYSSTQSLIHLRLALKGAKARIQSLENQIRADQGMIERRTAQVAEDRLNLSYTTVLSPVDGQMTVKSVVRGLYVSPGTPLGYVVPYHVWVIANLKESRLTYVRRGNPVDIRVDAYPGRIFHGHVASIQQTTGAVMSLLPPENATGNFTKVVQRVPVRIDLDPGTDPKHLLRLGLSVVPVIHVNPDDPPFRTRTGSGSGQPKGN</sequence>
<feature type="region of interest" description="Disordered" evidence="6">
    <location>
        <begin position="311"/>
        <end position="330"/>
    </location>
</feature>
<evidence type="ECO:0000313" key="10">
    <source>
        <dbReference type="EMBL" id="KGA93709.1"/>
    </source>
</evidence>
<name>A0A094X568_9BACT</name>
<keyword evidence="2 7" id="KW-0812">Transmembrane</keyword>
<dbReference type="EMBL" id="JPGK01000005">
    <property type="protein sequence ID" value="KGA93709.1"/>
    <property type="molecule type" value="Genomic_DNA"/>
</dbReference>
<dbReference type="SUPFAM" id="SSF111369">
    <property type="entry name" value="HlyD-like secretion proteins"/>
    <property type="match status" value="1"/>
</dbReference>
<evidence type="ECO:0000256" key="6">
    <source>
        <dbReference type="SAM" id="MobiDB-lite"/>
    </source>
</evidence>
<dbReference type="Gene3D" id="2.40.50.100">
    <property type="match status" value="1"/>
</dbReference>
<reference evidence="10 11" key="1">
    <citation type="submission" date="2014-06" db="EMBL/GenBank/DDBJ databases">
        <title>Draft genome sequence of iron oxidizing acidophile Leptospirillum ferriphilum DSM14647.</title>
        <authorList>
            <person name="Cardenas J.P."/>
            <person name="Lazcano M."/>
            <person name="Ossandon F.J."/>
            <person name="Corbett M."/>
            <person name="Holmes D.S."/>
            <person name="Watkin E."/>
        </authorList>
    </citation>
    <scope>NUCLEOTIDE SEQUENCE [LARGE SCALE GENOMIC DNA]</scope>
    <source>
        <strain evidence="10 11">DSM 14647</strain>
    </source>
</reference>
<dbReference type="Proteomes" id="UP000029452">
    <property type="component" value="Unassembled WGS sequence"/>
</dbReference>
<dbReference type="PANTHER" id="PTHR30386">
    <property type="entry name" value="MEMBRANE FUSION SUBUNIT OF EMRAB-TOLC MULTIDRUG EFFLUX PUMP"/>
    <property type="match status" value="1"/>
</dbReference>
<dbReference type="InterPro" id="IPR050739">
    <property type="entry name" value="MFP"/>
</dbReference>
<evidence type="ECO:0000256" key="2">
    <source>
        <dbReference type="ARBA" id="ARBA00022692"/>
    </source>
</evidence>
<dbReference type="GO" id="GO:0016020">
    <property type="term" value="C:membrane"/>
    <property type="evidence" value="ECO:0007669"/>
    <property type="project" value="UniProtKB-SubCell"/>
</dbReference>
<protein>
    <submittedName>
        <fullName evidence="10">Secretion protein HlyD family protein</fullName>
    </submittedName>
</protein>
<evidence type="ECO:0000256" key="3">
    <source>
        <dbReference type="ARBA" id="ARBA00022989"/>
    </source>
</evidence>
<evidence type="ECO:0000256" key="4">
    <source>
        <dbReference type="ARBA" id="ARBA00023136"/>
    </source>
</evidence>
<keyword evidence="5" id="KW-0175">Coiled coil</keyword>
<dbReference type="PATRIC" id="fig|178606.4.peg.1421"/>
<comment type="subcellular location">
    <subcellularLocation>
        <location evidence="1">Membrane</location>
        <topology evidence="1">Single-pass membrane protein</topology>
    </subcellularLocation>
</comment>
<accession>A0A094X568</accession>
<organism evidence="10 11">
    <name type="scientific">Leptospirillum ferriphilum</name>
    <dbReference type="NCBI Taxonomy" id="178606"/>
    <lineage>
        <taxon>Bacteria</taxon>
        <taxon>Pseudomonadati</taxon>
        <taxon>Nitrospirota</taxon>
        <taxon>Nitrospiria</taxon>
        <taxon>Nitrospirales</taxon>
        <taxon>Nitrospiraceae</taxon>
        <taxon>Leptospirillum</taxon>
    </lineage>
</organism>
<dbReference type="Gene3D" id="2.40.30.170">
    <property type="match status" value="1"/>
</dbReference>
<feature type="transmembrane region" description="Helical" evidence="7">
    <location>
        <begin position="7"/>
        <end position="25"/>
    </location>
</feature>
<dbReference type="InterPro" id="IPR058792">
    <property type="entry name" value="Beta-barrel_RND_2"/>
</dbReference>
<feature type="domain" description="CusB-like beta-barrel" evidence="9">
    <location>
        <begin position="215"/>
        <end position="254"/>
    </location>
</feature>
<proteinExistence type="predicted"/>
<keyword evidence="4 7" id="KW-0472">Membrane</keyword>
<evidence type="ECO:0000313" key="11">
    <source>
        <dbReference type="Proteomes" id="UP000029452"/>
    </source>
</evidence>
<evidence type="ECO:0000256" key="7">
    <source>
        <dbReference type="SAM" id="Phobius"/>
    </source>
</evidence>
<evidence type="ECO:0000256" key="1">
    <source>
        <dbReference type="ARBA" id="ARBA00004167"/>
    </source>
</evidence>
<dbReference type="RefSeq" id="WP_052157837.1">
    <property type="nucleotide sequence ID" value="NZ_JPGK01000005.1"/>
</dbReference>
<gene>
    <name evidence="10" type="ORF">LptCag_1419</name>
</gene>